<keyword evidence="3" id="KW-0067">ATP-binding</keyword>
<evidence type="ECO:0000259" key="1">
    <source>
        <dbReference type="Pfam" id="PF01458"/>
    </source>
</evidence>
<evidence type="ECO:0000259" key="2">
    <source>
        <dbReference type="Pfam" id="PF19295"/>
    </source>
</evidence>
<dbReference type="InterPro" id="IPR055346">
    <property type="entry name" value="Fe-S_cluster_assembly_SufBD"/>
</dbReference>
<dbReference type="PANTHER" id="PTHR43575">
    <property type="entry name" value="PROTEIN ABCI7, CHLOROPLASTIC"/>
    <property type="match status" value="1"/>
</dbReference>
<dbReference type="InterPro" id="IPR000825">
    <property type="entry name" value="SUF_FeS_clus_asmbl_SufBD_core"/>
</dbReference>
<dbReference type="RefSeq" id="XP_002499644.1">
    <property type="nucleotide sequence ID" value="XM_002499598.1"/>
</dbReference>
<dbReference type="InParanoid" id="C1DY89"/>
<dbReference type="Proteomes" id="UP000002009">
    <property type="component" value="Chromosome 2"/>
</dbReference>
<dbReference type="OrthoDB" id="2510at2759"/>
<dbReference type="eggNOG" id="ENOG502QSI1">
    <property type="taxonomic scope" value="Eukaryota"/>
</dbReference>
<sequence>ASGAGVEALRSRAIESLKRARVPNSRVEDYRFTDLAPLLTSKPVAADPAAASSVDAAAWTLADADATRVVLVDGAFNADASNVTGANDVDGVVVSTVSLGASSGFAIGEVSAVRGAGVFAEINAATASDAVVINVPAGKSLSAPIHIVQLSTSAATKDGEMSSSAPRVAVHVGEGASVSIVEEFAAAGGSEDGAYWHNGVCELVLEKGAKVTHTMVQAQTRAAVHTRATHLTQAEESEYKLAEINVGGKLGRHDLGVTQLGPRTNTELACFNLAGEGQCLDLHSKVTLDHEEGTTDQVHKCIVSHASGRGVFDGNVQVNRLAQRTDAGQISRNLLLVPKATVNVKPNLQIVADDVVCTHGCTVSDLEEEGLFYLQSRGLSPATARSLLVAGFGLEIVSKVAHDDLK</sequence>
<dbReference type="InterPro" id="IPR045595">
    <property type="entry name" value="SufBD_N"/>
</dbReference>
<dbReference type="GO" id="GO:0016226">
    <property type="term" value="P:iron-sulfur cluster assembly"/>
    <property type="evidence" value="ECO:0007669"/>
    <property type="project" value="InterPro"/>
</dbReference>
<dbReference type="AlphaFoldDB" id="C1DY89"/>
<accession>C1DY89</accession>
<dbReference type="PANTHER" id="PTHR43575:SF1">
    <property type="entry name" value="PROTEIN ABCI7, CHLOROPLASTIC"/>
    <property type="match status" value="1"/>
</dbReference>
<feature type="domain" description="SUF system FeS cluster assembly SufBD N-terminal" evidence="2">
    <location>
        <begin position="5"/>
        <end position="147"/>
    </location>
</feature>
<dbReference type="SUPFAM" id="SSF101960">
    <property type="entry name" value="Stabilizer of iron transporter SufD"/>
    <property type="match status" value="1"/>
</dbReference>
<name>C1DY89_MICCC</name>
<protein>
    <submittedName>
        <fullName evidence="3">ATP-binding cassette superfamily</fullName>
    </submittedName>
</protein>
<feature type="non-terminal residue" evidence="3">
    <location>
        <position position="1"/>
    </location>
</feature>
<dbReference type="KEGG" id="mis:MICPUN_68256"/>
<keyword evidence="3" id="KW-0547">Nucleotide-binding</keyword>
<dbReference type="NCBIfam" id="TIGR01981">
    <property type="entry name" value="sufD"/>
    <property type="match status" value="1"/>
</dbReference>
<evidence type="ECO:0000313" key="4">
    <source>
        <dbReference type="Proteomes" id="UP000002009"/>
    </source>
</evidence>
<keyword evidence="4" id="KW-1185">Reference proteome</keyword>
<feature type="non-terminal residue" evidence="3">
    <location>
        <position position="406"/>
    </location>
</feature>
<dbReference type="Pfam" id="PF19295">
    <property type="entry name" value="SufBD_N"/>
    <property type="match status" value="1"/>
</dbReference>
<organism evidence="3 4">
    <name type="scientific">Micromonas commoda (strain RCC299 / NOUM17 / CCMP2709)</name>
    <name type="common">Picoplanktonic green alga</name>
    <dbReference type="NCBI Taxonomy" id="296587"/>
    <lineage>
        <taxon>Eukaryota</taxon>
        <taxon>Viridiplantae</taxon>
        <taxon>Chlorophyta</taxon>
        <taxon>Mamiellophyceae</taxon>
        <taxon>Mamiellales</taxon>
        <taxon>Mamiellaceae</taxon>
        <taxon>Micromonas</taxon>
    </lineage>
</organism>
<dbReference type="STRING" id="296587.C1DY89"/>
<evidence type="ECO:0000313" key="3">
    <source>
        <dbReference type="EMBL" id="ACO60902.1"/>
    </source>
</evidence>
<dbReference type="InterPro" id="IPR037284">
    <property type="entry name" value="SUF_FeS_clus_asmbl_SufBD_sf"/>
</dbReference>
<dbReference type="GeneID" id="8241321"/>
<gene>
    <name evidence="3" type="ORF">MICPUN_68256</name>
</gene>
<dbReference type="OMA" id="CSHGCTI"/>
<feature type="domain" description="SUF system FeS cluster assembly SufBD core" evidence="1">
    <location>
        <begin position="159"/>
        <end position="392"/>
    </location>
</feature>
<dbReference type="InterPro" id="IPR011542">
    <property type="entry name" value="SUF_FeS_clus_asmbl_SufD"/>
</dbReference>
<proteinExistence type="predicted"/>
<dbReference type="Pfam" id="PF01458">
    <property type="entry name" value="SUFBD_core"/>
    <property type="match status" value="1"/>
</dbReference>
<dbReference type="EMBL" id="CP001323">
    <property type="protein sequence ID" value="ACO60902.1"/>
    <property type="molecule type" value="Genomic_DNA"/>
</dbReference>
<dbReference type="GO" id="GO:0005524">
    <property type="term" value="F:ATP binding"/>
    <property type="evidence" value="ECO:0007669"/>
    <property type="project" value="UniProtKB-KW"/>
</dbReference>
<dbReference type="FunCoup" id="C1DY89">
    <property type="interactions" value="571"/>
</dbReference>
<reference evidence="3 4" key="1">
    <citation type="journal article" date="2009" name="Science">
        <title>Green evolution and dynamic adaptations revealed by genomes of the marine picoeukaryotes Micromonas.</title>
        <authorList>
            <person name="Worden A.Z."/>
            <person name="Lee J.H."/>
            <person name="Mock T."/>
            <person name="Rouze P."/>
            <person name="Simmons M.P."/>
            <person name="Aerts A.L."/>
            <person name="Allen A.E."/>
            <person name="Cuvelier M.L."/>
            <person name="Derelle E."/>
            <person name="Everett M.V."/>
            <person name="Foulon E."/>
            <person name="Grimwood J."/>
            <person name="Gundlach H."/>
            <person name="Henrissat B."/>
            <person name="Napoli C."/>
            <person name="McDonald S.M."/>
            <person name="Parker M.S."/>
            <person name="Rombauts S."/>
            <person name="Salamov A."/>
            <person name="Von Dassow P."/>
            <person name="Badger J.H."/>
            <person name="Coutinho P.M."/>
            <person name="Demir E."/>
            <person name="Dubchak I."/>
            <person name="Gentemann C."/>
            <person name="Eikrem W."/>
            <person name="Gready J.E."/>
            <person name="John U."/>
            <person name="Lanier W."/>
            <person name="Lindquist E.A."/>
            <person name="Lucas S."/>
            <person name="Mayer K.F."/>
            <person name="Moreau H."/>
            <person name="Not F."/>
            <person name="Otillar R."/>
            <person name="Panaud O."/>
            <person name="Pangilinan J."/>
            <person name="Paulsen I."/>
            <person name="Piegu B."/>
            <person name="Poliakov A."/>
            <person name="Robbens S."/>
            <person name="Schmutz J."/>
            <person name="Toulza E."/>
            <person name="Wyss T."/>
            <person name="Zelensky A."/>
            <person name="Zhou K."/>
            <person name="Armbrust E.V."/>
            <person name="Bhattacharya D."/>
            <person name="Goodenough U.W."/>
            <person name="Van de Peer Y."/>
            <person name="Grigoriev I.V."/>
        </authorList>
    </citation>
    <scope>NUCLEOTIDE SEQUENCE [LARGE SCALE GENOMIC DNA]</scope>
    <source>
        <strain evidence="4">RCC299 / NOUM17</strain>
    </source>
</reference>